<dbReference type="Pfam" id="PF12971">
    <property type="entry name" value="NAGLU_N"/>
    <property type="match status" value="1"/>
</dbReference>
<evidence type="ECO:0000259" key="5">
    <source>
        <dbReference type="Pfam" id="PF12972"/>
    </source>
</evidence>
<evidence type="ECO:0000259" key="3">
    <source>
        <dbReference type="Pfam" id="PF05089"/>
    </source>
</evidence>
<dbReference type="Gene3D" id="3.20.20.80">
    <property type="entry name" value="Glycosidases"/>
    <property type="match status" value="1"/>
</dbReference>
<dbReference type="InterPro" id="IPR029018">
    <property type="entry name" value="Hex-like_dom2"/>
</dbReference>
<dbReference type="Gene3D" id="1.20.120.670">
    <property type="entry name" value="N-acetyl-b-d-glucoasminidase"/>
    <property type="match status" value="1"/>
</dbReference>
<dbReference type="STRING" id="310780.SAMN05216267_106225"/>
<dbReference type="Proteomes" id="UP000181951">
    <property type="component" value="Unassembled WGS sequence"/>
</dbReference>
<evidence type="ECO:0000313" key="7">
    <source>
        <dbReference type="Proteomes" id="UP000181951"/>
    </source>
</evidence>
<evidence type="ECO:0000256" key="2">
    <source>
        <dbReference type="SAM" id="SignalP"/>
    </source>
</evidence>
<dbReference type="Gene3D" id="3.30.379.10">
    <property type="entry name" value="Chitobiase/beta-hexosaminidase domain 2-like"/>
    <property type="match status" value="1"/>
</dbReference>
<dbReference type="InterPro" id="IPR007781">
    <property type="entry name" value="NAGLU"/>
</dbReference>
<dbReference type="Pfam" id="PF12972">
    <property type="entry name" value="NAGLU_C"/>
    <property type="match status" value="1"/>
</dbReference>
<dbReference type="OrthoDB" id="179563at2"/>
<feature type="domain" description="Alpha-N-acetylglucosaminidase tim-barrel" evidence="3">
    <location>
        <begin position="164"/>
        <end position="486"/>
    </location>
</feature>
<dbReference type="PANTHER" id="PTHR12872">
    <property type="entry name" value="ALPHA-N-ACETYLGLUCOSAMINIDASE"/>
    <property type="match status" value="1"/>
</dbReference>
<accession>A0A1H8U1P5</accession>
<dbReference type="InterPro" id="IPR024732">
    <property type="entry name" value="NAGLU_C"/>
</dbReference>
<feature type="domain" description="Alpha-N-acetylglucosaminidase C-terminal" evidence="5">
    <location>
        <begin position="495"/>
        <end position="756"/>
    </location>
</feature>
<keyword evidence="2" id="KW-0732">Signal</keyword>
<dbReference type="InterPro" id="IPR024240">
    <property type="entry name" value="NAGLU_N"/>
</dbReference>
<protein>
    <submittedName>
        <fullName evidence="6">Alpha-N-acetylglucosaminidase</fullName>
    </submittedName>
</protein>
<feature type="signal peptide" evidence="2">
    <location>
        <begin position="1"/>
        <end position="24"/>
    </location>
</feature>
<name>A0A1H8U1P5_9ACTN</name>
<keyword evidence="1" id="KW-0378">Hydrolase</keyword>
<feature type="domain" description="Alpha-N-acetylglucosaminidase N-terminal" evidence="4">
    <location>
        <begin position="62"/>
        <end position="134"/>
    </location>
</feature>
<dbReference type="AlphaFoldDB" id="A0A1H8U1P5"/>
<dbReference type="GO" id="GO:0005975">
    <property type="term" value="P:carbohydrate metabolic process"/>
    <property type="evidence" value="ECO:0007669"/>
    <property type="project" value="UniProtKB-ARBA"/>
</dbReference>
<evidence type="ECO:0000256" key="1">
    <source>
        <dbReference type="ARBA" id="ARBA00022801"/>
    </source>
</evidence>
<feature type="chain" id="PRO_5010172886" evidence="2">
    <location>
        <begin position="25"/>
        <end position="766"/>
    </location>
</feature>
<dbReference type="EMBL" id="FODD01000062">
    <property type="protein sequence ID" value="SEO96976.1"/>
    <property type="molecule type" value="Genomic_DNA"/>
</dbReference>
<proteinExistence type="predicted"/>
<organism evidence="6 7">
    <name type="scientific">Actinacidiphila rubida</name>
    <dbReference type="NCBI Taxonomy" id="310780"/>
    <lineage>
        <taxon>Bacteria</taxon>
        <taxon>Bacillati</taxon>
        <taxon>Actinomycetota</taxon>
        <taxon>Actinomycetes</taxon>
        <taxon>Kitasatosporales</taxon>
        <taxon>Streptomycetaceae</taxon>
        <taxon>Actinacidiphila</taxon>
    </lineage>
</organism>
<dbReference type="RefSeq" id="WP_075018269.1">
    <property type="nucleotide sequence ID" value="NZ_FODD01000062.1"/>
</dbReference>
<dbReference type="Pfam" id="PF05089">
    <property type="entry name" value="NAGLU"/>
    <property type="match status" value="1"/>
</dbReference>
<gene>
    <name evidence="6" type="ORF">SAMN05216267_106225</name>
</gene>
<evidence type="ECO:0000259" key="4">
    <source>
        <dbReference type="Pfam" id="PF12971"/>
    </source>
</evidence>
<sequence length="766" mass="82244">MRPLRSTALAGGLGLALLAGAAGAAPARAALAGPGPAPAAFSTAAARGTFSTAAARGTFSTAAARGVVDRMVPAWSPSIDLAACAPAATGAERYEIAPRHGRVRIAGSSPSALLTGVGAYLKDIAHTDVSWSSDASAEPLGVRGRPPLPSAPVTHTANVPHRVLSNDTADGYTNAYWDWHRWQRELDVAALHGINAFFLPVGMEAVYQRTMRDFGYTAAQMRAWMPMPAHQPWWLLQNMSDLAADQESQALIDARAALGRRIADRMRALGIEPILPGYFGTVPGGFTARNAGAAVVPQGTWCGAQRPGWLDPRTAVFGRVAAAFYRTQARLLGTSGAFKMDLLHEGGNPGTVPVGEAARDVQAALETAHPGATWVILGWQRNPTAELLAGVDRSRMLIIDGLTDRYTDSDPSSDPATRFSGTPYAFGSIWNFGGHTATGANAAVWNTRFFAQLATPRTPLRGIAVLPEANDNNDAAFEFLTELAWAPARPDLPTWFGHFADARYGTPDPHAEAAWRIIGATAYSMPANGWSEAPDGLFAARPSLGATRGSPTSPARTRYDTTAFAGALTELLHAAPRVRATPLYRYDLVDVARQVLSNRSRDWLPRIRAAYDAANRPLLHDLTAQWLGTMRTLDALLRTRPEFMLGHWLRYGTRAAANPADRAAVQRDLRTLITVWADTPAVAAHLDDYANREWSGLVGGYYLDRWQRFFHALDTALSTGRPPAPIDWFALGHTWSTAPTVFPTTPAGSPYALATRARTLLTTSAL</sequence>
<keyword evidence="7" id="KW-1185">Reference proteome</keyword>
<dbReference type="InterPro" id="IPR024733">
    <property type="entry name" value="NAGLU_tim-barrel"/>
</dbReference>
<evidence type="ECO:0000313" key="6">
    <source>
        <dbReference type="EMBL" id="SEO96976.1"/>
    </source>
</evidence>
<reference evidence="6 7" key="1">
    <citation type="submission" date="2016-10" db="EMBL/GenBank/DDBJ databases">
        <authorList>
            <person name="de Groot N.N."/>
        </authorList>
    </citation>
    <scope>NUCLEOTIDE SEQUENCE [LARGE SCALE GENOMIC DNA]</scope>
    <source>
        <strain evidence="6 7">CGMCC 4.2026</strain>
    </source>
</reference>
<dbReference type="PANTHER" id="PTHR12872:SF1">
    <property type="entry name" value="ALPHA-N-ACETYLGLUCOSAMINIDASE"/>
    <property type="match status" value="1"/>
</dbReference>
<dbReference type="GO" id="GO:0016787">
    <property type="term" value="F:hydrolase activity"/>
    <property type="evidence" value="ECO:0007669"/>
    <property type="project" value="UniProtKB-KW"/>
</dbReference>